<dbReference type="PROSITE" id="PS51085">
    <property type="entry name" value="2FE2S_FER_2"/>
    <property type="match status" value="1"/>
</dbReference>
<protein>
    <submittedName>
        <fullName evidence="8">2Fe-2S protein</fullName>
    </submittedName>
</protein>
<proteinExistence type="predicted"/>
<keyword evidence="1" id="KW-0001">2Fe-2S</keyword>
<dbReference type="InterPro" id="IPR001041">
    <property type="entry name" value="2Fe-2S_ferredoxin-type"/>
</dbReference>
<reference evidence="9" key="1">
    <citation type="submission" date="2018-02" db="EMBL/GenBank/DDBJ databases">
        <authorList>
            <person name="Hausmann B."/>
        </authorList>
    </citation>
    <scope>NUCLEOTIDE SEQUENCE [LARGE SCALE GENOMIC DNA]</scope>
    <source>
        <strain evidence="9">Peat soil MAG SbA1</strain>
    </source>
</reference>
<dbReference type="Pfam" id="PF00111">
    <property type="entry name" value="Fer2"/>
    <property type="match status" value="1"/>
</dbReference>
<dbReference type="PANTHER" id="PTHR44379:SF8">
    <property type="entry name" value="XANTHINE DEHYDROGENASE IRON-SULFUR-BINDING SUBUNIT XDHC-RELATED"/>
    <property type="match status" value="1"/>
</dbReference>
<dbReference type="InterPro" id="IPR006311">
    <property type="entry name" value="TAT_signal"/>
</dbReference>
<dbReference type="OrthoDB" id="9796880at2"/>
<dbReference type="GO" id="GO:0046872">
    <property type="term" value="F:metal ion binding"/>
    <property type="evidence" value="ECO:0007669"/>
    <property type="project" value="UniProtKB-KW"/>
</dbReference>
<gene>
    <name evidence="8" type="ORF">SBA1_670008</name>
</gene>
<dbReference type="InterPro" id="IPR002888">
    <property type="entry name" value="2Fe-2S-bd"/>
</dbReference>
<dbReference type="AlphaFoldDB" id="A0A2U3L3X7"/>
<dbReference type="FunFam" id="3.10.20.30:FF:000020">
    <property type="entry name" value="Xanthine dehydrogenase iron-sulfur subunit"/>
    <property type="match status" value="1"/>
</dbReference>
<dbReference type="PANTHER" id="PTHR44379">
    <property type="entry name" value="OXIDOREDUCTASE WITH IRON-SULFUR SUBUNIT"/>
    <property type="match status" value="1"/>
</dbReference>
<dbReference type="Gene3D" id="3.10.20.30">
    <property type="match status" value="1"/>
</dbReference>
<keyword evidence="5" id="KW-0411">Iron-sulfur</keyword>
<evidence type="ECO:0000256" key="2">
    <source>
        <dbReference type="ARBA" id="ARBA00022723"/>
    </source>
</evidence>
<evidence type="ECO:0000313" key="8">
    <source>
        <dbReference type="EMBL" id="SPF46602.1"/>
    </source>
</evidence>
<dbReference type="InterPro" id="IPR051452">
    <property type="entry name" value="Diverse_Oxidoreductases"/>
</dbReference>
<feature type="compositionally biased region" description="Basic and acidic residues" evidence="6">
    <location>
        <begin position="1"/>
        <end position="10"/>
    </location>
</feature>
<evidence type="ECO:0000259" key="7">
    <source>
        <dbReference type="PROSITE" id="PS51085"/>
    </source>
</evidence>
<evidence type="ECO:0000256" key="1">
    <source>
        <dbReference type="ARBA" id="ARBA00022714"/>
    </source>
</evidence>
<keyword evidence="3" id="KW-0560">Oxidoreductase</keyword>
<evidence type="ECO:0000256" key="4">
    <source>
        <dbReference type="ARBA" id="ARBA00023004"/>
    </source>
</evidence>
<dbReference type="SUPFAM" id="SSF54292">
    <property type="entry name" value="2Fe-2S ferredoxin-like"/>
    <property type="match status" value="1"/>
</dbReference>
<evidence type="ECO:0000256" key="3">
    <source>
        <dbReference type="ARBA" id="ARBA00023002"/>
    </source>
</evidence>
<feature type="region of interest" description="Disordered" evidence="6">
    <location>
        <begin position="1"/>
        <end position="23"/>
    </location>
</feature>
<dbReference type="GO" id="GO:0051537">
    <property type="term" value="F:2 iron, 2 sulfur cluster binding"/>
    <property type="evidence" value="ECO:0007669"/>
    <property type="project" value="UniProtKB-KW"/>
</dbReference>
<dbReference type="InterPro" id="IPR036884">
    <property type="entry name" value="2Fe-2S-bd_dom_sf"/>
</dbReference>
<dbReference type="InterPro" id="IPR012675">
    <property type="entry name" value="Beta-grasp_dom_sf"/>
</dbReference>
<dbReference type="InterPro" id="IPR036010">
    <property type="entry name" value="2Fe-2S_ferredoxin-like_sf"/>
</dbReference>
<dbReference type="Gene3D" id="1.10.150.120">
    <property type="entry name" value="[2Fe-2S]-binding domain"/>
    <property type="match status" value="1"/>
</dbReference>
<dbReference type="InterPro" id="IPR006058">
    <property type="entry name" value="2Fe2S_fd_BS"/>
</dbReference>
<dbReference type="Proteomes" id="UP000238701">
    <property type="component" value="Unassembled WGS sequence"/>
</dbReference>
<evidence type="ECO:0000256" key="6">
    <source>
        <dbReference type="SAM" id="MobiDB-lite"/>
    </source>
</evidence>
<dbReference type="PROSITE" id="PS51318">
    <property type="entry name" value="TAT"/>
    <property type="match status" value="1"/>
</dbReference>
<dbReference type="SUPFAM" id="SSF47741">
    <property type="entry name" value="CO dehydrogenase ISP C-domain like"/>
    <property type="match status" value="1"/>
</dbReference>
<accession>A0A2U3L3X7</accession>
<keyword evidence="2" id="KW-0479">Metal-binding</keyword>
<dbReference type="PROSITE" id="PS00197">
    <property type="entry name" value="2FE2S_FER_1"/>
    <property type="match status" value="1"/>
</dbReference>
<keyword evidence="4" id="KW-0408">Iron</keyword>
<dbReference type="GO" id="GO:0016491">
    <property type="term" value="F:oxidoreductase activity"/>
    <property type="evidence" value="ECO:0007669"/>
    <property type="project" value="UniProtKB-KW"/>
</dbReference>
<feature type="domain" description="2Fe-2S ferredoxin-type" evidence="7">
    <location>
        <begin position="61"/>
        <end position="137"/>
    </location>
</feature>
<evidence type="ECO:0000256" key="5">
    <source>
        <dbReference type="ARBA" id="ARBA00023014"/>
    </source>
</evidence>
<dbReference type="EMBL" id="OMOD01000163">
    <property type="protein sequence ID" value="SPF46602.1"/>
    <property type="molecule type" value="Genomic_DNA"/>
</dbReference>
<name>A0A2U3L3X7_9BACT</name>
<sequence>MRNDNDDENLKNPTDNPENPGVSRRDFLKISGISAAVPLVAGPRVIKAAGQRVRVYGPGKVPMEFAINGKSYKANLEPRVTLLDALRDEFELTGAKRVCDRAECGACTVLVDDKPVYACAMLAIEAQHKAITTIESLTRDGKLHPIQQAFVDNDASQCGFCTPGFVVACKAFLDKHPHAGPEEIRRGLSGNLCRCGTYAGIRKAIAQVAQKGA</sequence>
<evidence type="ECO:0000313" key="9">
    <source>
        <dbReference type="Proteomes" id="UP000238701"/>
    </source>
</evidence>
<dbReference type="Pfam" id="PF01799">
    <property type="entry name" value="Fer2_2"/>
    <property type="match status" value="1"/>
</dbReference>
<organism evidence="8 9">
    <name type="scientific">Candidatus Sulfotelmatobacter kueseliae</name>
    <dbReference type="NCBI Taxonomy" id="2042962"/>
    <lineage>
        <taxon>Bacteria</taxon>
        <taxon>Pseudomonadati</taxon>
        <taxon>Acidobacteriota</taxon>
        <taxon>Terriglobia</taxon>
        <taxon>Terriglobales</taxon>
        <taxon>Candidatus Korobacteraceae</taxon>
        <taxon>Candidatus Sulfotelmatobacter</taxon>
    </lineage>
</organism>